<dbReference type="SUPFAM" id="SSF53850">
    <property type="entry name" value="Periplasmic binding protein-like II"/>
    <property type="match status" value="2"/>
</dbReference>
<dbReference type="Pfam" id="PF00512">
    <property type="entry name" value="HisKA"/>
    <property type="match status" value="1"/>
</dbReference>
<reference evidence="14 15" key="1">
    <citation type="submission" date="2016-10" db="EMBL/GenBank/DDBJ databases">
        <authorList>
            <person name="de Groot N.N."/>
        </authorList>
    </citation>
    <scope>NUCLEOTIDE SEQUENCE [LARGE SCALE GENOMIC DNA]</scope>
    <source>
        <strain evidence="14 15">ASO4-2</strain>
    </source>
</reference>
<dbReference type="InterPro" id="IPR036097">
    <property type="entry name" value="HisK_dim/P_sf"/>
</dbReference>
<evidence type="ECO:0000256" key="2">
    <source>
        <dbReference type="ARBA" id="ARBA00012438"/>
    </source>
</evidence>
<comment type="subunit">
    <text evidence="9">At low DSF concentrations, interacts with RpfF.</text>
</comment>
<keyword evidence="5" id="KW-0547">Nucleotide-binding</keyword>
<dbReference type="GO" id="GO:0005524">
    <property type="term" value="F:ATP binding"/>
    <property type="evidence" value="ECO:0007669"/>
    <property type="project" value="UniProtKB-KW"/>
</dbReference>
<dbReference type="InterPro" id="IPR001610">
    <property type="entry name" value="PAC"/>
</dbReference>
<dbReference type="InterPro" id="IPR001638">
    <property type="entry name" value="Solute-binding_3/MltF_N"/>
</dbReference>
<dbReference type="SMART" id="SM00086">
    <property type="entry name" value="PAC"/>
    <property type="match status" value="1"/>
</dbReference>
<evidence type="ECO:0000256" key="9">
    <source>
        <dbReference type="ARBA" id="ARBA00064003"/>
    </source>
</evidence>
<dbReference type="Pfam" id="PF02518">
    <property type="entry name" value="HATPase_c"/>
    <property type="match status" value="1"/>
</dbReference>
<dbReference type="Gene3D" id="1.10.287.130">
    <property type="match status" value="1"/>
</dbReference>
<dbReference type="CDD" id="cd00082">
    <property type="entry name" value="HisKA"/>
    <property type="match status" value="1"/>
</dbReference>
<evidence type="ECO:0000313" key="14">
    <source>
        <dbReference type="EMBL" id="SDB56391.1"/>
    </source>
</evidence>
<dbReference type="RefSeq" id="WP_161946350.1">
    <property type="nucleotide sequence ID" value="NZ_FMXO01000018.1"/>
</dbReference>
<dbReference type="SMART" id="SM00388">
    <property type="entry name" value="HisKA"/>
    <property type="match status" value="1"/>
</dbReference>
<dbReference type="SMART" id="SM00062">
    <property type="entry name" value="PBPb"/>
    <property type="match status" value="2"/>
</dbReference>
<keyword evidence="4" id="KW-0808">Transferase</keyword>
<dbReference type="PROSITE" id="PS50109">
    <property type="entry name" value="HIS_KIN"/>
    <property type="match status" value="1"/>
</dbReference>
<keyword evidence="7" id="KW-0067">ATP-binding</keyword>
<dbReference type="SUPFAM" id="SSF55785">
    <property type="entry name" value="PYP-like sensor domain (PAS domain)"/>
    <property type="match status" value="1"/>
</dbReference>
<organism evidence="14 15">
    <name type="scientific">Desulfonatronum thiosulfatophilum</name>
    <dbReference type="NCBI Taxonomy" id="617002"/>
    <lineage>
        <taxon>Bacteria</taxon>
        <taxon>Pseudomonadati</taxon>
        <taxon>Thermodesulfobacteriota</taxon>
        <taxon>Desulfovibrionia</taxon>
        <taxon>Desulfovibrionales</taxon>
        <taxon>Desulfonatronaceae</taxon>
        <taxon>Desulfonatronum</taxon>
    </lineage>
</organism>
<evidence type="ECO:0000256" key="7">
    <source>
        <dbReference type="ARBA" id="ARBA00022840"/>
    </source>
</evidence>
<dbReference type="FunFam" id="3.30.565.10:FF:000010">
    <property type="entry name" value="Sensor histidine kinase RcsC"/>
    <property type="match status" value="1"/>
</dbReference>
<dbReference type="InterPro" id="IPR000700">
    <property type="entry name" value="PAS-assoc_C"/>
</dbReference>
<dbReference type="InterPro" id="IPR035965">
    <property type="entry name" value="PAS-like_dom_sf"/>
</dbReference>
<dbReference type="Gene3D" id="3.30.565.10">
    <property type="entry name" value="Histidine kinase-like ATPase, C-terminal domain"/>
    <property type="match status" value="1"/>
</dbReference>
<dbReference type="Proteomes" id="UP000198771">
    <property type="component" value="Unassembled WGS sequence"/>
</dbReference>
<dbReference type="InterPro" id="IPR005467">
    <property type="entry name" value="His_kinase_dom"/>
</dbReference>
<dbReference type="Pfam" id="PF13426">
    <property type="entry name" value="PAS_9"/>
    <property type="match status" value="1"/>
</dbReference>
<evidence type="ECO:0000313" key="15">
    <source>
        <dbReference type="Proteomes" id="UP000198771"/>
    </source>
</evidence>
<evidence type="ECO:0000256" key="10">
    <source>
        <dbReference type="ARBA" id="ARBA00068150"/>
    </source>
</evidence>
<keyword evidence="8" id="KW-0902">Two-component regulatory system</keyword>
<evidence type="ECO:0000256" key="6">
    <source>
        <dbReference type="ARBA" id="ARBA00022777"/>
    </source>
</evidence>
<dbReference type="CDD" id="cd13704">
    <property type="entry name" value="PBP2_HisK"/>
    <property type="match status" value="2"/>
</dbReference>
<keyword evidence="11" id="KW-0472">Membrane</keyword>
<evidence type="ECO:0000256" key="4">
    <source>
        <dbReference type="ARBA" id="ARBA00022679"/>
    </source>
</evidence>
<sequence>MPTYTNIFNIFDFSETCPLFRRCVTFLAILLAALILYGPTAAFANNLPPVRSATEINYPPFSIVDETGRAGGFSVELLRSALAAMGREVVFQTGPWGEVMGWLEQGEVQVLPLVGRTPEREKIFDFTVPYMSLHGAIVVRAETRGVRNLHDLKGRDVAVMRGDNAEEFLRREDRGIMIHTTDTFEQALQELAQGRHDAVVVQRLVALRLIREAGLENLRILDNPIQGFRQDFCFAVKKGDSAMLALLNEGLALVIADGTHRRLHARWFAALELPQDRRIVMGGDHNFPPFEYLDDNGRPTGFNIDLARAIAHEMGFDIDIRLGPWVDMVQSLGRGEIDVLSMYYSVGRERRFDFSLPFMVNHYVGVVRRGEEDPPVTFADLADKRIVVQEGDIIHDILVEQGFKSQLALVETQEDMLRELVEGKHDCAIALRIASLHWIKEHGLTNLHLGGHSFLSLDYAFAVPKGHSALLAQFSEGLQVLRESGEYRRIHEKWLGIYEEPSYVESLRNLLVVLVPLLLLLLGFFLWSWSLRRQVRIRTEQLQESEQKYRSFFENSLDAILLSGTDGKVFSANPSACSMFECSETEIVMVGRQGLVDASDPMLARLLDQLHKQGKVRGELTLLRKDGSPFSAEVSLALFQDSHGTYNASMIIRDITERKQAEAALFRAKEQAETANKAKSEFLANMSHELRTPLNGVVGMMQLMQTTTLDEEQAQYVTLAIKSSDRLARLLTDLLDISRIEAGKMEVREVEFSVEELMTSVSELFTVTAMEKGIALEWSLDPSLPRRIVGDEMRIRQILFNLVGNAVKFTHKGSVQVHLTPLSLNNGIKPRILITVMDTGIGIPDDKLGDLFKPFTQVDVSYTRSFQGAGLGLAIVRRLLELMNGNLCAESVLGKRTAMHVVLPLKLPPDPSLK</sequence>
<dbReference type="InterPro" id="IPR036890">
    <property type="entry name" value="HATPase_C_sf"/>
</dbReference>
<evidence type="ECO:0000256" key="11">
    <source>
        <dbReference type="SAM" id="Phobius"/>
    </source>
</evidence>
<dbReference type="OrthoDB" id="5468518at2"/>
<name>A0A1G6EG41_9BACT</name>
<keyword evidence="15" id="KW-1185">Reference proteome</keyword>
<evidence type="ECO:0000259" key="12">
    <source>
        <dbReference type="PROSITE" id="PS50109"/>
    </source>
</evidence>
<dbReference type="CDD" id="cd00130">
    <property type="entry name" value="PAS"/>
    <property type="match status" value="1"/>
</dbReference>
<keyword evidence="3" id="KW-0597">Phosphoprotein</keyword>
<comment type="catalytic activity">
    <reaction evidence="1">
        <text>ATP + protein L-histidine = ADP + protein N-phospho-L-histidine.</text>
        <dbReference type="EC" id="2.7.13.3"/>
    </reaction>
</comment>
<dbReference type="PANTHER" id="PTHR43047:SF78">
    <property type="entry name" value="SENSORY_REGULATORY PROTEIN RPFC"/>
    <property type="match status" value="1"/>
</dbReference>
<dbReference type="SMART" id="SM00387">
    <property type="entry name" value="HATPase_c"/>
    <property type="match status" value="1"/>
</dbReference>
<dbReference type="EMBL" id="FMXO01000018">
    <property type="protein sequence ID" value="SDB56391.1"/>
    <property type="molecule type" value="Genomic_DNA"/>
</dbReference>
<feature type="transmembrane region" description="Helical" evidence="11">
    <location>
        <begin position="510"/>
        <end position="529"/>
    </location>
</feature>
<dbReference type="PRINTS" id="PR00344">
    <property type="entry name" value="BCTRLSENSOR"/>
</dbReference>
<dbReference type="InterPro" id="IPR003661">
    <property type="entry name" value="HisK_dim/P_dom"/>
</dbReference>
<evidence type="ECO:0000256" key="5">
    <source>
        <dbReference type="ARBA" id="ARBA00022741"/>
    </source>
</evidence>
<dbReference type="FunFam" id="1.10.287.130:FF:000002">
    <property type="entry name" value="Two-component osmosensing histidine kinase"/>
    <property type="match status" value="1"/>
</dbReference>
<evidence type="ECO:0000259" key="13">
    <source>
        <dbReference type="PROSITE" id="PS50113"/>
    </source>
</evidence>
<evidence type="ECO:0000256" key="1">
    <source>
        <dbReference type="ARBA" id="ARBA00000085"/>
    </source>
</evidence>
<dbReference type="STRING" id="617002.SAMN05660653_02817"/>
<dbReference type="PROSITE" id="PS50113">
    <property type="entry name" value="PAC"/>
    <property type="match status" value="1"/>
</dbReference>
<keyword evidence="6 14" id="KW-0418">Kinase</keyword>
<proteinExistence type="predicted"/>
<dbReference type="SUPFAM" id="SSF55874">
    <property type="entry name" value="ATPase domain of HSP90 chaperone/DNA topoisomerase II/histidine kinase"/>
    <property type="match status" value="1"/>
</dbReference>
<evidence type="ECO:0000256" key="8">
    <source>
        <dbReference type="ARBA" id="ARBA00023012"/>
    </source>
</evidence>
<dbReference type="PANTHER" id="PTHR43047">
    <property type="entry name" value="TWO-COMPONENT HISTIDINE PROTEIN KINASE"/>
    <property type="match status" value="1"/>
</dbReference>
<dbReference type="CDD" id="cd16922">
    <property type="entry name" value="HATPase_EvgS-ArcB-TorS-like"/>
    <property type="match status" value="1"/>
</dbReference>
<dbReference type="AlphaFoldDB" id="A0A1G6EG41"/>
<evidence type="ECO:0000256" key="3">
    <source>
        <dbReference type="ARBA" id="ARBA00022553"/>
    </source>
</evidence>
<accession>A0A1G6EG41</accession>
<feature type="domain" description="Histidine kinase" evidence="12">
    <location>
        <begin position="685"/>
        <end position="907"/>
    </location>
</feature>
<dbReference type="NCBIfam" id="TIGR00229">
    <property type="entry name" value="sensory_box"/>
    <property type="match status" value="1"/>
</dbReference>
<dbReference type="Gene3D" id="3.30.450.20">
    <property type="entry name" value="PAS domain"/>
    <property type="match status" value="1"/>
</dbReference>
<dbReference type="EC" id="2.7.13.3" evidence="2"/>
<keyword evidence="11" id="KW-1133">Transmembrane helix</keyword>
<dbReference type="Gene3D" id="3.40.190.10">
    <property type="entry name" value="Periplasmic binding protein-like II"/>
    <property type="match status" value="4"/>
</dbReference>
<dbReference type="GO" id="GO:0000155">
    <property type="term" value="F:phosphorelay sensor kinase activity"/>
    <property type="evidence" value="ECO:0007669"/>
    <property type="project" value="InterPro"/>
</dbReference>
<dbReference type="InterPro" id="IPR004358">
    <property type="entry name" value="Sig_transdc_His_kin-like_C"/>
</dbReference>
<dbReference type="SUPFAM" id="SSF47384">
    <property type="entry name" value="Homodimeric domain of signal transducing histidine kinase"/>
    <property type="match status" value="1"/>
</dbReference>
<dbReference type="InterPro" id="IPR000014">
    <property type="entry name" value="PAS"/>
</dbReference>
<keyword evidence="11" id="KW-0812">Transmembrane</keyword>
<dbReference type="InterPro" id="IPR003594">
    <property type="entry name" value="HATPase_dom"/>
</dbReference>
<feature type="domain" description="PAC" evidence="13">
    <location>
        <begin position="616"/>
        <end position="667"/>
    </location>
</feature>
<protein>
    <recommendedName>
        <fullName evidence="10">Sensory/regulatory protein RpfC</fullName>
        <ecNumber evidence="2">2.7.13.3</ecNumber>
    </recommendedName>
</protein>
<gene>
    <name evidence="14" type="ORF">SAMN05660653_02817</name>
</gene>
<dbReference type="Pfam" id="PF00497">
    <property type="entry name" value="SBP_bac_3"/>
    <property type="match status" value="2"/>
</dbReference>